<accession>A0A1G1YYS8</accession>
<dbReference type="Gene3D" id="2.30.30.30">
    <property type="match status" value="1"/>
</dbReference>
<dbReference type="HAMAP" id="MF_01326_B">
    <property type="entry name" value="Ribosomal_uL24_B"/>
    <property type="match status" value="1"/>
</dbReference>
<comment type="similarity">
    <text evidence="1 5">Belongs to the universal ribosomal protein uL24 family.</text>
</comment>
<evidence type="ECO:0000256" key="5">
    <source>
        <dbReference type="HAMAP-Rule" id="MF_01326"/>
    </source>
</evidence>
<gene>
    <name evidence="5" type="primary">rplX</name>
    <name evidence="7" type="ORF">A2119_02305</name>
</gene>
<evidence type="ECO:0000256" key="4">
    <source>
        <dbReference type="ARBA" id="ARBA00035206"/>
    </source>
</evidence>
<organism evidence="7 8">
    <name type="scientific">Candidatus Colwellbacteria bacterium GWA2_46_10</name>
    <dbReference type="NCBI Taxonomy" id="1797684"/>
    <lineage>
        <taxon>Bacteria</taxon>
        <taxon>Candidatus Colwelliibacteriota</taxon>
    </lineage>
</organism>
<dbReference type="InterPro" id="IPR008991">
    <property type="entry name" value="Translation_prot_SH3-like_sf"/>
</dbReference>
<dbReference type="GO" id="GO:0006412">
    <property type="term" value="P:translation"/>
    <property type="evidence" value="ECO:0007669"/>
    <property type="project" value="UniProtKB-UniRule"/>
</dbReference>
<protein>
    <recommendedName>
        <fullName evidence="4 5">Large ribosomal subunit protein uL24</fullName>
    </recommendedName>
</protein>
<dbReference type="SMART" id="SM00739">
    <property type="entry name" value="KOW"/>
    <property type="match status" value="1"/>
</dbReference>
<name>A0A1G1YYS8_9BACT</name>
<keyword evidence="3 5" id="KW-0687">Ribonucleoprotein</keyword>
<dbReference type="EMBL" id="MHIS01000003">
    <property type="protein sequence ID" value="OGY56936.1"/>
    <property type="molecule type" value="Genomic_DNA"/>
</dbReference>
<reference evidence="7 8" key="1">
    <citation type="journal article" date="2016" name="Nat. Commun.">
        <title>Thousands of microbial genomes shed light on interconnected biogeochemical processes in an aquifer system.</title>
        <authorList>
            <person name="Anantharaman K."/>
            <person name="Brown C.T."/>
            <person name="Hug L.A."/>
            <person name="Sharon I."/>
            <person name="Castelle C.J."/>
            <person name="Probst A.J."/>
            <person name="Thomas B.C."/>
            <person name="Singh A."/>
            <person name="Wilkins M.J."/>
            <person name="Karaoz U."/>
            <person name="Brodie E.L."/>
            <person name="Williams K.H."/>
            <person name="Hubbard S.S."/>
            <person name="Banfield J.F."/>
        </authorList>
    </citation>
    <scope>NUCLEOTIDE SEQUENCE [LARGE SCALE GENOMIC DNA]</scope>
</reference>
<dbReference type="InterPro" id="IPR057264">
    <property type="entry name" value="Ribosomal_uL24_C"/>
</dbReference>
<dbReference type="SUPFAM" id="SSF50104">
    <property type="entry name" value="Translation proteins SH3-like domain"/>
    <property type="match status" value="1"/>
</dbReference>
<evidence type="ECO:0000256" key="2">
    <source>
        <dbReference type="ARBA" id="ARBA00022980"/>
    </source>
</evidence>
<dbReference type="CDD" id="cd06089">
    <property type="entry name" value="KOW_RPL26"/>
    <property type="match status" value="1"/>
</dbReference>
<evidence type="ECO:0000313" key="8">
    <source>
        <dbReference type="Proteomes" id="UP000178179"/>
    </source>
</evidence>
<comment type="function">
    <text evidence="5">One of the proteins that surrounds the polypeptide exit tunnel on the outside of the subunit.</text>
</comment>
<sequence length="106" mass="11897">MVGNKMKIKKGDKVVMLKGKDVGKSAKVLKVYPAKQRIVVDGLNLIKKNLRPKKQGEKGQIVSIPSAVRIENVQALCSSCNKPTRVWFLIKGDKRERHCKKCKAKI</sequence>
<dbReference type="AlphaFoldDB" id="A0A1G1YYS8"/>
<dbReference type="GO" id="GO:0005840">
    <property type="term" value="C:ribosome"/>
    <property type="evidence" value="ECO:0007669"/>
    <property type="project" value="UniProtKB-KW"/>
</dbReference>
<keyword evidence="5" id="KW-0694">RNA-binding</keyword>
<dbReference type="InterPro" id="IPR005824">
    <property type="entry name" value="KOW"/>
</dbReference>
<feature type="domain" description="KOW" evidence="6">
    <location>
        <begin position="7"/>
        <end position="34"/>
    </location>
</feature>
<dbReference type="Pfam" id="PF17136">
    <property type="entry name" value="ribosomal_L24"/>
    <property type="match status" value="1"/>
</dbReference>
<evidence type="ECO:0000256" key="1">
    <source>
        <dbReference type="ARBA" id="ARBA00010618"/>
    </source>
</evidence>
<comment type="function">
    <text evidence="5">One of two assembly initiator proteins, it binds directly to the 5'-end of the 23S rRNA, where it nucleates assembly of the 50S subunit.</text>
</comment>
<dbReference type="GO" id="GO:0003735">
    <property type="term" value="F:structural constituent of ribosome"/>
    <property type="evidence" value="ECO:0007669"/>
    <property type="project" value="InterPro"/>
</dbReference>
<dbReference type="InterPro" id="IPR041988">
    <property type="entry name" value="Ribosomal_uL24_KOW"/>
</dbReference>
<evidence type="ECO:0000259" key="6">
    <source>
        <dbReference type="SMART" id="SM00739"/>
    </source>
</evidence>
<dbReference type="GO" id="GO:0019843">
    <property type="term" value="F:rRNA binding"/>
    <property type="evidence" value="ECO:0007669"/>
    <property type="project" value="UniProtKB-UniRule"/>
</dbReference>
<keyword evidence="2 5" id="KW-0689">Ribosomal protein</keyword>
<evidence type="ECO:0000256" key="3">
    <source>
        <dbReference type="ARBA" id="ARBA00023274"/>
    </source>
</evidence>
<dbReference type="Proteomes" id="UP000178179">
    <property type="component" value="Unassembled WGS sequence"/>
</dbReference>
<dbReference type="InterPro" id="IPR014722">
    <property type="entry name" value="Rib_uL2_dom2"/>
</dbReference>
<dbReference type="PANTHER" id="PTHR12903">
    <property type="entry name" value="MITOCHONDRIAL RIBOSOMAL PROTEIN L24"/>
    <property type="match status" value="1"/>
</dbReference>
<dbReference type="GO" id="GO:1990904">
    <property type="term" value="C:ribonucleoprotein complex"/>
    <property type="evidence" value="ECO:0007669"/>
    <property type="project" value="UniProtKB-KW"/>
</dbReference>
<dbReference type="NCBIfam" id="TIGR01079">
    <property type="entry name" value="rplX_bact"/>
    <property type="match status" value="1"/>
</dbReference>
<comment type="caution">
    <text evidence="7">The sequence shown here is derived from an EMBL/GenBank/DDBJ whole genome shotgun (WGS) entry which is preliminary data.</text>
</comment>
<evidence type="ECO:0000313" key="7">
    <source>
        <dbReference type="EMBL" id="OGY56936.1"/>
    </source>
</evidence>
<dbReference type="Pfam" id="PF00467">
    <property type="entry name" value="KOW"/>
    <property type="match status" value="1"/>
</dbReference>
<comment type="subunit">
    <text evidence="5">Part of the 50S ribosomal subunit.</text>
</comment>
<proteinExistence type="inferred from homology"/>
<dbReference type="InterPro" id="IPR003256">
    <property type="entry name" value="Ribosomal_uL24"/>
</dbReference>
<keyword evidence="5" id="KW-0699">rRNA-binding</keyword>